<evidence type="ECO:0000313" key="12">
    <source>
        <dbReference type="Proteomes" id="UP001617669"/>
    </source>
</evidence>
<dbReference type="PANTHER" id="PTHR24421:SF10">
    <property type="entry name" value="NITRATE_NITRITE SENSOR PROTEIN NARQ"/>
    <property type="match status" value="1"/>
</dbReference>
<keyword evidence="7 8" id="KW-0902">Two-component regulatory system</keyword>
<sequence length="601" mass="67320">MQSGITNTRSEQSLKAWRERLSRHALYLRLVLLLSCVAILAIILQAGSLFLLDYIPASQSAIQQLAQRKLEWSQLSGHPDSQPPAIWSIATLMGDDTNHRWYAEQQSRKLAGLIVRLQRDEAAYVVAEQGHAASLLQVILDDHDVLLDALRRDVEERQTVLVMLQLIGLVLLLCCLVTVALMIKQILIDRVASLLAMLPREQVLAQDERDLDELSQLEGMVQAFSAQMQGFKSEFEWFNRNRSELLRRLLRARTFIHGLVLSLNDSVLNESVLKTMLYSMESSLDLRNVSLRFVLDGGETKGERLLFSQYAPAALPEDVTRDLVTQRSASFTLESGAGCIAATFTCPGDNFGTLILEGKPGQELYESDITLAEITAQLLSLVLGAQSREEQARRLALFEERAAIARELHDSLAQSLSYMKIQIARLQTHKSSDQGETHEITSELREGLDTAYRELRELLFTFRMHMDVRGLGFAIEAAIEEFSNRSSVSITLDNRLVNCRLTVNEEFHILHVIREALSNIIRHAGAQHVVVALAYTPGSTVVVTIDDDGIGMPANPTEEPGHYGQSIMRDRAYSLCGDITISARRQGGTRVRLIFTPKLYQ</sequence>
<feature type="transmembrane region" description="Helical" evidence="9">
    <location>
        <begin position="26"/>
        <end position="52"/>
    </location>
</feature>
<keyword evidence="2" id="KW-0597">Phosphoprotein</keyword>
<dbReference type="PIRSF" id="PIRSF003167">
    <property type="entry name" value="STHK_NarX/NarQ"/>
    <property type="match status" value="1"/>
</dbReference>
<evidence type="ECO:0000256" key="1">
    <source>
        <dbReference type="ARBA" id="ARBA00000085"/>
    </source>
</evidence>
<evidence type="ECO:0000256" key="7">
    <source>
        <dbReference type="ARBA" id="ARBA00023012"/>
    </source>
</evidence>
<evidence type="ECO:0000256" key="9">
    <source>
        <dbReference type="SAM" id="Phobius"/>
    </source>
</evidence>
<dbReference type="Gene3D" id="1.20.5.1930">
    <property type="match status" value="1"/>
</dbReference>
<evidence type="ECO:0000256" key="4">
    <source>
        <dbReference type="ARBA" id="ARBA00022741"/>
    </source>
</evidence>
<dbReference type="RefSeq" id="WP_400881163.1">
    <property type="nucleotide sequence ID" value="NZ_JBIWXY010000001.1"/>
</dbReference>
<evidence type="ECO:0000256" key="8">
    <source>
        <dbReference type="PIRNR" id="PIRNR003167"/>
    </source>
</evidence>
<comment type="catalytic activity">
    <reaction evidence="1 8">
        <text>ATP + protein L-histidine = ADP + protein N-phospho-L-histidine.</text>
        <dbReference type="EC" id="2.7.13.3"/>
    </reaction>
</comment>
<feature type="transmembrane region" description="Helical" evidence="9">
    <location>
        <begin position="160"/>
        <end position="183"/>
    </location>
</feature>
<keyword evidence="6 8" id="KW-0067">ATP-binding</keyword>
<proteinExistence type="predicted"/>
<keyword evidence="12" id="KW-1185">Reference proteome</keyword>
<evidence type="ECO:0000256" key="6">
    <source>
        <dbReference type="ARBA" id="ARBA00022840"/>
    </source>
</evidence>
<dbReference type="CDD" id="cd16917">
    <property type="entry name" value="HATPase_UhpB-NarQ-NarX-like"/>
    <property type="match status" value="1"/>
</dbReference>
<dbReference type="Gene3D" id="3.30.565.10">
    <property type="entry name" value="Histidine kinase-like ATPase, C-terminal domain"/>
    <property type="match status" value="1"/>
</dbReference>
<evidence type="ECO:0000259" key="10">
    <source>
        <dbReference type="SMART" id="SM00387"/>
    </source>
</evidence>
<dbReference type="EC" id="2.7.13.3" evidence="8"/>
<accession>A0ABW8GLN9</accession>
<keyword evidence="8 9" id="KW-0472">Membrane</keyword>
<dbReference type="PANTHER" id="PTHR24421">
    <property type="entry name" value="NITRATE/NITRITE SENSOR PROTEIN NARX-RELATED"/>
    <property type="match status" value="1"/>
</dbReference>
<dbReference type="InterPro" id="IPR036890">
    <property type="entry name" value="HATPase_C_sf"/>
</dbReference>
<evidence type="ECO:0000313" key="11">
    <source>
        <dbReference type="EMBL" id="MFJ5446092.1"/>
    </source>
</evidence>
<keyword evidence="5 8" id="KW-0418">Kinase</keyword>
<comment type="subcellular location">
    <subcellularLocation>
        <location evidence="8">Cell inner membrane</location>
    </subcellularLocation>
</comment>
<evidence type="ECO:0000256" key="5">
    <source>
        <dbReference type="ARBA" id="ARBA00022777"/>
    </source>
</evidence>
<feature type="domain" description="Histidine kinase/HSP90-like ATPase" evidence="10">
    <location>
        <begin position="504"/>
        <end position="599"/>
    </location>
</feature>
<keyword evidence="8" id="KW-1003">Cell membrane</keyword>
<evidence type="ECO:0000256" key="3">
    <source>
        <dbReference type="ARBA" id="ARBA00022679"/>
    </source>
</evidence>
<dbReference type="GO" id="GO:0016301">
    <property type="term" value="F:kinase activity"/>
    <property type="evidence" value="ECO:0007669"/>
    <property type="project" value="UniProtKB-KW"/>
</dbReference>
<keyword evidence="8" id="KW-0997">Cell inner membrane</keyword>
<dbReference type="Pfam" id="PF07730">
    <property type="entry name" value="HisKA_3"/>
    <property type="match status" value="1"/>
</dbReference>
<dbReference type="Pfam" id="PF02518">
    <property type="entry name" value="HATPase_c"/>
    <property type="match status" value="1"/>
</dbReference>
<reference evidence="11 12" key="1">
    <citation type="submission" date="2024-11" db="EMBL/GenBank/DDBJ databases">
        <authorList>
            <person name="Kaparullina E.N."/>
            <person name="Delegan Y.A."/>
            <person name="Doronina N.V."/>
        </authorList>
    </citation>
    <scope>NUCLEOTIDE SEQUENCE [LARGE SCALE GENOMIC DNA]</scope>
    <source>
        <strain evidence="11 12">7sh_L</strain>
    </source>
</reference>
<evidence type="ECO:0000256" key="2">
    <source>
        <dbReference type="ARBA" id="ARBA00022553"/>
    </source>
</evidence>
<dbReference type="SMART" id="SM00387">
    <property type="entry name" value="HATPase_c"/>
    <property type="match status" value="1"/>
</dbReference>
<comment type="caution">
    <text evidence="11">The sequence shown here is derived from an EMBL/GenBank/DDBJ whole genome shotgun (WGS) entry which is preliminary data.</text>
</comment>
<keyword evidence="3 8" id="KW-0808">Transferase</keyword>
<dbReference type="InterPro" id="IPR050482">
    <property type="entry name" value="Sensor_HK_TwoCompSys"/>
</dbReference>
<dbReference type="InterPro" id="IPR011712">
    <property type="entry name" value="Sig_transdc_His_kin_sub3_dim/P"/>
</dbReference>
<organism evidence="11 12">
    <name type="scientific">Methylobacillus methanolivorans</name>
    <dbReference type="NCBI Taxonomy" id="1848927"/>
    <lineage>
        <taxon>Bacteria</taxon>
        <taxon>Pseudomonadati</taxon>
        <taxon>Pseudomonadota</taxon>
        <taxon>Betaproteobacteria</taxon>
        <taxon>Nitrosomonadales</taxon>
        <taxon>Methylophilaceae</taxon>
        <taxon>Methylobacillus</taxon>
    </lineage>
</organism>
<dbReference type="InterPro" id="IPR016380">
    <property type="entry name" value="Sig_transdc_His_kin_NarX/NarQ"/>
</dbReference>
<dbReference type="SUPFAM" id="SSF55874">
    <property type="entry name" value="ATPase domain of HSP90 chaperone/DNA topoisomerase II/histidine kinase"/>
    <property type="match status" value="1"/>
</dbReference>
<name>A0ABW8GLN9_9PROT</name>
<keyword evidence="9" id="KW-1133">Transmembrane helix</keyword>
<keyword evidence="4 8" id="KW-0547">Nucleotide-binding</keyword>
<dbReference type="EMBL" id="JBIWXY010000001">
    <property type="protein sequence ID" value="MFJ5446092.1"/>
    <property type="molecule type" value="Genomic_DNA"/>
</dbReference>
<gene>
    <name evidence="11" type="ORF">ACIKP9_07615</name>
</gene>
<dbReference type="Proteomes" id="UP001617669">
    <property type="component" value="Unassembled WGS sequence"/>
</dbReference>
<protein>
    <recommendedName>
        <fullName evidence="8">Sensor protein</fullName>
        <ecNumber evidence="8">2.7.13.3</ecNumber>
    </recommendedName>
</protein>
<keyword evidence="9" id="KW-0812">Transmembrane</keyword>
<dbReference type="InterPro" id="IPR003594">
    <property type="entry name" value="HATPase_dom"/>
</dbReference>